<dbReference type="OrthoDB" id="9794330at2"/>
<evidence type="ECO:0000313" key="6">
    <source>
        <dbReference type="Proteomes" id="UP000215383"/>
    </source>
</evidence>
<evidence type="ECO:0000313" key="5">
    <source>
        <dbReference type="EMBL" id="SNV02322.1"/>
    </source>
</evidence>
<dbReference type="Gene3D" id="1.10.10.10">
    <property type="entry name" value="Winged helix-like DNA-binding domain superfamily/Winged helix DNA-binding domain"/>
    <property type="match status" value="1"/>
</dbReference>
<dbReference type="GeneID" id="78507579"/>
<accession>A0A239TXM3</accession>
<sequence length="93" mass="10925">MEKIIYIKIFKALSDETRLNILQEIAIHEEICVCKLMEKFTIAQSKLSYHLKLLLEASLINVKSKGKWNFYSINMETLQNVLSENMIKTLFDK</sequence>
<dbReference type="AlphaFoldDB" id="A0A239TXM3"/>
<reference evidence="5 6" key="1">
    <citation type="submission" date="2017-06" db="EMBL/GenBank/DDBJ databases">
        <authorList>
            <consortium name="Pathogen Informatics"/>
        </authorList>
    </citation>
    <scope>NUCLEOTIDE SEQUENCE [LARGE SCALE GENOMIC DNA]</scope>
    <source>
        <strain evidence="5 6">NCTC10570</strain>
    </source>
</reference>
<dbReference type="InterPro" id="IPR036388">
    <property type="entry name" value="WH-like_DNA-bd_sf"/>
</dbReference>
<dbReference type="SMART" id="SM00418">
    <property type="entry name" value="HTH_ARSR"/>
    <property type="match status" value="1"/>
</dbReference>
<dbReference type="InterPro" id="IPR011991">
    <property type="entry name" value="ArsR-like_HTH"/>
</dbReference>
<dbReference type="GO" id="GO:0003700">
    <property type="term" value="F:DNA-binding transcription factor activity"/>
    <property type="evidence" value="ECO:0007669"/>
    <property type="project" value="InterPro"/>
</dbReference>
<proteinExistence type="predicted"/>
<dbReference type="EMBL" id="LT906446">
    <property type="protein sequence ID" value="SNV02322.1"/>
    <property type="molecule type" value="Genomic_DNA"/>
</dbReference>
<protein>
    <submittedName>
        <fullName evidence="5">Arsenical resistance operon repressor</fullName>
    </submittedName>
</protein>
<name>A0A239TXM3_9FIRM</name>
<keyword evidence="1" id="KW-0805">Transcription regulation</keyword>
<dbReference type="PRINTS" id="PR00778">
    <property type="entry name" value="HTHARSR"/>
</dbReference>
<dbReference type="PROSITE" id="PS50987">
    <property type="entry name" value="HTH_ARSR_2"/>
    <property type="match status" value="1"/>
</dbReference>
<dbReference type="InterPro" id="IPR036390">
    <property type="entry name" value="WH_DNA-bd_sf"/>
</dbReference>
<gene>
    <name evidence="5" type="primary">arsR</name>
    <name evidence="5" type="ORF">SAMEA4364220_01583</name>
</gene>
<keyword evidence="3" id="KW-0804">Transcription</keyword>
<evidence type="ECO:0000256" key="2">
    <source>
        <dbReference type="ARBA" id="ARBA00023125"/>
    </source>
</evidence>
<dbReference type="Proteomes" id="UP000215383">
    <property type="component" value="Chromosome 1"/>
</dbReference>
<organism evidence="5 6">
    <name type="scientific">Megamonas hypermegale</name>
    <dbReference type="NCBI Taxonomy" id="158847"/>
    <lineage>
        <taxon>Bacteria</taxon>
        <taxon>Bacillati</taxon>
        <taxon>Bacillota</taxon>
        <taxon>Negativicutes</taxon>
        <taxon>Selenomonadales</taxon>
        <taxon>Selenomonadaceae</taxon>
        <taxon>Megamonas</taxon>
    </lineage>
</organism>
<dbReference type="NCBIfam" id="NF033788">
    <property type="entry name" value="HTH_metalloreg"/>
    <property type="match status" value="1"/>
</dbReference>
<dbReference type="RefSeq" id="WP_027890220.1">
    <property type="nucleotide sequence ID" value="NZ_JACJJR010000002.1"/>
</dbReference>
<keyword evidence="2" id="KW-0238">DNA-binding</keyword>
<keyword evidence="6" id="KW-1185">Reference proteome</keyword>
<dbReference type="eggNOG" id="COG0640">
    <property type="taxonomic scope" value="Bacteria"/>
</dbReference>
<feature type="domain" description="HTH arsR-type" evidence="4">
    <location>
        <begin position="1"/>
        <end position="93"/>
    </location>
</feature>
<dbReference type="Pfam" id="PF01022">
    <property type="entry name" value="HTH_5"/>
    <property type="match status" value="1"/>
</dbReference>
<evidence type="ECO:0000259" key="4">
    <source>
        <dbReference type="PROSITE" id="PS50987"/>
    </source>
</evidence>
<dbReference type="PANTHER" id="PTHR33154:SF18">
    <property type="entry name" value="ARSENICAL RESISTANCE OPERON REPRESSOR"/>
    <property type="match status" value="1"/>
</dbReference>
<dbReference type="InterPro" id="IPR001845">
    <property type="entry name" value="HTH_ArsR_DNA-bd_dom"/>
</dbReference>
<evidence type="ECO:0000256" key="1">
    <source>
        <dbReference type="ARBA" id="ARBA00023015"/>
    </source>
</evidence>
<dbReference type="CDD" id="cd00090">
    <property type="entry name" value="HTH_ARSR"/>
    <property type="match status" value="1"/>
</dbReference>
<dbReference type="PANTHER" id="PTHR33154">
    <property type="entry name" value="TRANSCRIPTIONAL REGULATOR, ARSR FAMILY"/>
    <property type="match status" value="1"/>
</dbReference>
<evidence type="ECO:0000256" key="3">
    <source>
        <dbReference type="ARBA" id="ARBA00023163"/>
    </source>
</evidence>
<dbReference type="GO" id="GO:0003677">
    <property type="term" value="F:DNA binding"/>
    <property type="evidence" value="ECO:0007669"/>
    <property type="project" value="UniProtKB-KW"/>
</dbReference>
<dbReference type="SUPFAM" id="SSF46785">
    <property type="entry name" value="Winged helix' DNA-binding domain"/>
    <property type="match status" value="1"/>
</dbReference>
<dbReference type="InterPro" id="IPR051081">
    <property type="entry name" value="HTH_MetalResp_TranReg"/>
</dbReference>